<accession>A0ABW3TTK3</accession>
<protein>
    <submittedName>
        <fullName evidence="2">GyrI-like domain-containing protein</fullName>
    </submittedName>
</protein>
<dbReference type="EMBL" id="JBHTLT010000014">
    <property type="protein sequence ID" value="MFD1203970.1"/>
    <property type="molecule type" value="Genomic_DNA"/>
</dbReference>
<comment type="caution">
    <text evidence="2">The sequence shown here is derived from an EMBL/GenBank/DDBJ whole genome shotgun (WGS) entry which is preliminary data.</text>
</comment>
<dbReference type="InterPro" id="IPR029441">
    <property type="entry name" value="Cass2"/>
</dbReference>
<feature type="domain" description="AraC effector-binding" evidence="1">
    <location>
        <begin position="2"/>
        <end position="153"/>
    </location>
</feature>
<dbReference type="SUPFAM" id="SSF55136">
    <property type="entry name" value="Probable bacterial effector-binding domain"/>
    <property type="match status" value="1"/>
</dbReference>
<proteinExistence type="predicted"/>
<dbReference type="Proteomes" id="UP001597231">
    <property type="component" value="Unassembled WGS sequence"/>
</dbReference>
<evidence type="ECO:0000259" key="1">
    <source>
        <dbReference type="SMART" id="SM00871"/>
    </source>
</evidence>
<sequence length="153" mass="18139">MMEVQIKEGNEMKLVGFRVMCEGDQFITEIPKASLRLNDRVDEIQHVINPDVQMGAFVVEPENAETDGYWVCVEVEEFKEIPADMVALTVPAQKYAIVRHRGNNSEIMGLYDDLHNWIENENYRRLKNRWHIERYYSWTDIENVDMELWDTIE</sequence>
<evidence type="ECO:0000313" key="2">
    <source>
        <dbReference type="EMBL" id="MFD1203970.1"/>
    </source>
</evidence>
<dbReference type="InterPro" id="IPR011256">
    <property type="entry name" value="Reg_factor_effector_dom_sf"/>
</dbReference>
<reference evidence="3" key="1">
    <citation type="journal article" date="2019" name="Int. J. Syst. Evol. Microbiol.">
        <title>The Global Catalogue of Microorganisms (GCM) 10K type strain sequencing project: providing services to taxonomists for standard genome sequencing and annotation.</title>
        <authorList>
            <consortium name="The Broad Institute Genomics Platform"/>
            <consortium name="The Broad Institute Genome Sequencing Center for Infectious Disease"/>
            <person name="Wu L."/>
            <person name="Ma J."/>
        </authorList>
    </citation>
    <scope>NUCLEOTIDE SEQUENCE [LARGE SCALE GENOMIC DNA]</scope>
    <source>
        <strain evidence="3">CCUG 53915</strain>
    </source>
</reference>
<dbReference type="SMART" id="SM00871">
    <property type="entry name" value="AraC_E_bind"/>
    <property type="match status" value="1"/>
</dbReference>
<dbReference type="Gene3D" id="3.20.80.10">
    <property type="entry name" value="Regulatory factor, effector binding domain"/>
    <property type="match status" value="1"/>
</dbReference>
<dbReference type="InterPro" id="IPR010499">
    <property type="entry name" value="AraC_E-bd"/>
</dbReference>
<keyword evidence="3" id="KW-1185">Reference proteome</keyword>
<name>A0ABW3TTK3_9BACL</name>
<organism evidence="2 3">
    <name type="scientific">Sporosarcina contaminans</name>
    <dbReference type="NCBI Taxonomy" id="633403"/>
    <lineage>
        <taxon>Bacteria</taxon>
        <taxon>Bacillati</taxon>
        <taxon>Bacillota</taxon>
        <taxon>Bacilli</taxon>
        <taxon>Bacillales</taxon>
        <taxon>Caryophanaceae</taxon>
        <taxon>Sporosarcina</taxon>
    </lineage>
</organism>
<evidence type="ECO:0000313" key="3">
    <source>
        <dbReference type="Proteomes" id="UP001597231"/>
    </source>
</evidence>
<gene>
    <name evidence="2" type="ORF">ACFQ38_02350</name>
</gene>
<dbReference type="Pfam" id="PF14526">
    <property type="entry name" value="Cass2"/>
    <property type="match status" value="1"/>
</dbReference>